<dbReference type="EMBL" id="JBHSQK010000096">
    <property type="protein sequence ID" value="MFC5952188.1"/>
    <property type="molecule type" value="Genomic_DNA"/>
</dbReference>
<evidence type="ECO:0000313" key="2">
    <source>
        <dbReference type="EMBL" id="MFC5952188.1"/>
    </source>
</evidence>
<dbReference type="InterPro" id="IPR050445">
    <property type="entry name" value="Bact_polysacc_biosynth/exp"/>
</dbReference>
<feature type="region of interest" description="Disordered" evidence="1">
    <location>
        <begin position="415"/>
        <end position="494"/>
    </location>
</feature>
<sequence>MAGIALLVAGCAAVFSWWQTPLYEATARVVVLPLVSSSNPPPQEPSMGTEKEIASSDLVVSTAARRLAVPLGELRQDLAVTVPVDTHVLEIACTREQPDAARECAQEVAEAFVTYKDTEPIPTLPERARVLTPAAAPSGPSSPKTGLNILIGLVVGGLLGLLVAMARDRLDHRIRGSDGLEARGLNVLGEVPPLTPGPDADRSATDDGADASGGETVDDVAYEILAERIRAAVERSGSGRLVPRARAHGNVLVLTGVGDVAVATFGRRLATALLVDGRHVVVVDGDTRAGAAGRSTTGPGLLDVLAGRVPVEAAVRREAAGPALLGAGQPGPDLGRRISERAWSTTSATLTRSFSHVVVGAPPVLESADAVRLIASADGVVLVVGTGTPAAEVDRAVAELTQVGAEFVGTVLVTSEQGSRRSLSRPLPQRRPRGRAVPDHEGAPGPSYSDRLEQAAPDPSTLPVNGAQASATSAGSCSGTETPGERGSSGSEGE</sequence>
<dbReference type="SUPFAM" id="SSF52540">
    <property type="entry name" value="P-loop containing nucleoside triphosphate hydrolases"/>
    <property type="match status" value="1"/>
</dbReference>
<dbReference type="Gene3D" id="3.40.50.300">
    <property type="entry name" value="P-loop containing nucleotide triphosphate hydrolases"/>
    <property type="match status" value="1"/>
</dbReference>
<dbReference type="PANTHER" id="PTHR32309:SF13">
    <property type="entry name" value="FERRIC ENTEROBACTIN TRANSPORT PROTEIN FEPE"/>
    <property type="match status" value="1"/>
</dbReference>
<evidence type="ECO:0008006" key="4">
    <source>
        <dbReference type="Google" id="ProtNLM"/>
    </source>
</evidence>
<dbReference type="Proteomes" id="UP001596119">
    <property type="component" value="Unassembled WGS sequence"/>
</dbReference>
<accession>A0ABW1IH92</accession>
<gene>
    <name evidence="2" type="ORF">ACFQH9_28380</name>
</gene>
<reference evidence="3" key="1">
    <citation type="journal article" date="2019" name="Int. J. Syst. Evol. Microbiol.">
        <title>The Global Catalogue of Microorganisms (GCM) 10K type strain sequencing project: providing services to taxonomists for standard genome sequencing and annotation.</title>
        <authorList>
            <consortium name="The Broad Institute Genomics Platform"/>
            <consortium name="The Broad Institute Genome Sequencing Center for Infectious Disease"/>
            <person name="Wu L."/>
            <person name="Ma J."/>
        </authorList>
    </citation>
    <scope>NUCLEOTIDE SEQUENCE [LARGE SCALE GENOMIC DNA]</scope>
    <source>
        <strain evidence="3">CGMCC 4.7397</strain>
    </source>
</reference>
<proteinExistence type="predicted"/>
<evidence type="ECO:0000313" key="3">
    <source>
        <dbReference type="Proteomes" id="UP001596119"/>
    </source>
</evidence>
<name>A0ABW1IH92_9PSEU</name>
<evidence type="ECO:0000256" key="1">
    <source>
        <dbReference type="SAM" id="MobiDB-lite"/>
    </source>
</evidence>
<feature type="compositionally biased region" description="Low complexity" evidence="1">
    <location>
        <begin position="466"/>
        <end position="494"/>
    </location>
</feature>
<protein>
    <recommendedName>
        <fullName evidence="4">Capsular polysaccharide biosynthesis protein</fullName>
    </recommendedName>
</protein>
<comment type="caution">
    <text evidence="2">The sequence shown here is derived from an EMBL/GenBank/DDBJ whole genome shotgun (WGS) entry which is preliminary data.</text>
</comment>
<dbReference type="PANTHER" id="PTHR32309">
    <property type="entry name" value="TYROSINE-PROTEIN KINASE"/>
    <property type="match status" value="1"/>
</dbReference>
<organism evidence="2 3">
    <name type="scientific">Pseudonocardia lutea</name>
    <dbReference type="NCBI Taxonomy" id="2172015"/>
    <lineage>
        <taxon>Bacteria</taxon>
        <taxon>Bacillati</taxon>
        <taxon>Actinomycetota</taxon>
        <taxon>Actinomycetes</taxon>
        <taxon>Pseudonocardiales</taxon>
        <taxon>Pseudonocardiaceae</taxon>
        <taxon>Pseudonocardia</taxon>
    </lineage>
</organism>
<keyword evidence="3" id="KW-1185">Reference proteome</keyword>
<feature type="region of interest" description="Disordered" evidence="1">
    <location>
        <begin position="187"/>
        <end position="214"/>
    </location>
</feature>
<dbReference type="RefSeq" id="WP_379570846.1">
    <property type="nucleotide sequence ID" value="NZ_JBHSQK010000096.1"/>
</dbReference>
<dbReference type="InterPro" id="IPR027417">
    <property type="entry name" value="P-loop_NTPase"/>
</dbReference>